<dbReference type="EMBL" id="KL584713">
    <property type="protein sequence ID" value="KEQ71578.1"/>
    <property type="molecule type" value="Genomic_DNA"/>
</dbReference>
<feature type="region of interest" description="Disordered" evidence="1">
    <location>
        <begin position="557"/>
        <end position="583"/>
    </location>
</feature>
<reference evidence="2 3" key="1">
    <citation type="journal article" date="2014" name="BMC Genomics">
        <title>Genome sequencing of four Aureobasidium pullulans varieties: biotechnological potential, stress tolerance, and description of new species.</title>
        <authorList>
            <person name="Gostin Ar C."/>
            <person name="Ohm R.A."/>
            <person name="Kogej T."/>
            <person name="Sonjak S."/>
            <person name="Turk M."/>
            <person name="Zajc J."/>
            <person name="Zalar P."/>
            <person name="Grube M."/>
            <person name="Sun H."/>
            <person name="Han J."/>
            <person name="Sharma A."/>
            <person name="Chiniquy J."/>
            <person name="Ngan C.Y."/>
            <person name="Lipzen A."/>
            <person name="Barry K."/>
            <person name="Grigoriev I.V."/>
            <person name="Gunde-Cimerman N."/>
        </authorList>
    </citation>
    <scope>NUCLEOTIDE SEQUENCE [LARGE SCALE GENOMIC DNA]</scope>
    <source>
        <strain evidence="2 3">CBS 147.97</strain>
    </source>
</reference>
<evidence type="ECO:0000313" key="3">
    <source>
        <dbReference type="Proteomes" id="UP000027730"/>
    </source>
</evidence>
<proteinExistence type="predicted"/>
<feature type="compositionally biased region" description="Basic and acidic residues" evidence="1">
    <location>
        <begin position="465"/>
        <end position="501"/>
    </location>
</feature>
<feature type="region of interest" description="Disordered" evidence="1">
    <location>
        <begin position="517"/>
        <end position="536"/>
    </location>
</feature>
<feature type="compositionally biased region" description="Basic and acidic residues" evidence="1">
    <location>
        <begin position="519"/>
        <end position="528"/>
    </location>
</feature>
<feature type="region of interest" description="Disordered" evidence="1">
    <location>
        <begin position="610"/>
        <end position="633"/>
    </location>
</feature>
<keyword evidence="3" id="KW-1185">Reference proteome</keyword>
<organism evidence="2 3">
    <name type="scientific">Aureobasidium namibiae CBS 147.97</name>
    <dbReference type="NCBI Taxonomy" id="1043004"/>
    <lineage>
        <taxon>Eukaryota</taxon>
        <taxon>Fungi</taxon>
        <taxon>Dikarya</taxon>
        <taxon>Ascomycota</taxon>
        <taxon>Pezizomycotina</taxon>
        <taxon>Dothideomycetes</taxon>
        <taxon>Dothideomycetidae</taxon>
        <taxon>Dothideales</taxon>
        <taxon>Saccotheciaceae</taxon>
        <taxon>Aureobasidium</taxon>
    </lineage>
</organism>
<feature type="region of interest" description="Disordered" evidence="1">
    <location>
        <begin position="465"/>
        <end position="508"/>
    </location>
</feature>
<dbReference type="HOGENOM" id="CLU_300517_0_0_1"/>
<protein>
    <submittedName>
        <fullName evidence="2">Uncharacterized protein</fullName>
    </submittedName>
</protein>
<feature type="compositionally biased region" description="Basic and acidic residues" evidence="1">
    <location>
        <begin position="560"/>
        <end position="575"/>
    </location>
</feature>
<dbReference type="Proteomes" id="UP000027730">
    <property type="component" value="Unassembled WGS sequence"/>
</dbReference>
<name>A0A074WEX5_9PEZI</name>
<evidence type="ECO:0000313" key="2">
    <source>
        <dbReference type="EMBL" id="KEQ71578.1"/>
    </source>
</evidence>
<feature type="compositionally biased region" description="Polar residues" evidence="1">
    <location>
        <begin position="252"/>
        <end position="292"/>
    </location>
</feature>
<dbReference type="RefSeq" id="XP_013425973.1">
    <property type="nucleotide sequence ID" value="XM_013570519.1"/>
</dbReference>
<feature type="compositionally biased region" description="Polar residues" evidence="1">
    <location>
        <begin position="927"/>
        <end position="939"/>
    </location>
</feature>
<dbReference type="GeneID" id="25417129"/>
<accession>A0A074WEX5</accession>
<dbReference type="STRING" id="1043004.A0A074WEX5"/>
<dbReference type="OrthoDB" id="3928197at2759"/>
<feature type="compositionally biased region" description="Basic and acidic residues" evidence="1">
    <location>
        <begin position="943"/>
        <end position="955"/>
    </location>
</feature>
<feature type="compositionally biased region" description="Polar residues" evidence="1">
    <location>
        <begin position="896"/>
        <end position="907"/>
    </location>
</feature>
<feature type="region of interest" description="Disordered" evidence="1">
    <location>
        <begin position="209"/>
        <end position="292"/>
    </location>
</feature>
<gene>
    <name evidence="2" type="ORF">M436DRAFT_83192</name>
</gene>
<evidence type="ECO:0000256" key="1">
    <source>
        <dbReference type="SAM" id="MobiDB-lite"/>
    </source>
</evidence>
<dbReference type="AlphaFoldDB" id="A0A074WEX5"/>
<feature type="region of interest" description="Disordered" evidence="1">
    <location>
        <begin position="896"/>
        <end position="996"/>
    </location>
</feature>
<sequence>MATMALRHSALHVLAIGVSVYLGAREIYSHDFSNSTDVFRGPVESPVALRDTTILPSIESLDESTSITSTPYDSDTPTFTTTEYITIIRTPEPEDRGLSTVRPIYGGQNGRNPYANNPLVQSLMHTVAPLFGNPTFMAVHGVLESIWSHPFTQVIVDAFKFVLGFFLYLWMLLPEPVRGLMELSFFTLSFYATVSHTVNDYLRRWLNPNTPDDPAASPSPPSSGGPPGGGGGNPPSDDSKPVDAPNGPKPPTNTASVGTQTDDNTTPAGSQANDNTTTSGTQTYDNNRSIGTQTIETRSTVTARERNCQNNLQRVQSELAEAILNIEANEQTIVRQDGAMKDLRENLTDLRRNVQLLTSRNEEAEKQVSDMTVAERKMRVDLAFYQVQAQRLEGQVREATRTHSSEINRLQAERDATPTDLGYAIASHQEEIKRLNEAHEAQINELASTHDATVQELRSEVEKLNDTLRKVEDPDHAEERHSREIKDAVDRERANASKELQDTTTQYQERISDLENQLEEERKQRERSATLAASPLEAESAELIDLREEIQRLESLLASKDSEESAAKEQKKLSDEAQEGQTKALADCNDRVKALENTNTELTQQNKTLLEKEREARDAENKARSAADQARTEIESLHGQVESLSASLSARDGNDAAIDAAQRAKDNDEQLNRQIQQLQQELIKARESAEIDTEQIGILETEFAMMQEERDNYKQKTEALLIEGNDLLGKFNDLSDRFKNLSQTYDQLRYAYAQQEEDYAQQGRNSLAEITSLREAGLGVERKLKLSEDANNRLQQTLREQHQKCQEEKDRLQRQSQALLTHEKGNNNTLRAQNSELQGQNQELQHETAGLRSENDMLRNTNTSLIQTNNGLADQDLKDGLTNALQAQAQNGQVDNANQAPQSDAFTNQAPQSNPFSNPPPMFPSQAGTASGGASPTTRNSKRGSEASDTADKHPNTKPSNALGRKIAPHRSRANSPVKRNGESEDPAQDILDWCN</sequence>